<sequence>MGKVRSKSKSGNSQADYKKKDRGNSIRRKNDRDSDSEISFDEERSSSYKTRDYGREGGGRSRRARSRSVKKNTKKRNNFDDEDNEKLARRKRDSLRSRSKSNSRLRRDINNSDSDELSVDHRSIRGKRAQSSSGSVMSRRSQHSNKSRFTSVERSESRRQSYVESDSDSESDQSEESDSDSDNDIQPFRRHQNSTFNRPSNNNIEQMPLSARPRLMKANSFQMTRQDLSDNPISGRSRQELGRNTNQNSTFNRPSNNNLEQMPISARPRLMKSNSFQMTRQDLSDDPISGRSRQELGRNADQNSSFNRPSNNNLEQMPISARPRLMKSNSFQMTRQDLSDKSISGNQAPMFSGKINSATSIQNNNQRQTVLRAGLMRNTSARNLTPVNRNAPLGNSLPQNNDNVQRPTMAIALSNRQLLSTNQKPGQQPLNRSTFGNESQPQLHVKSGMVRATSQRFLSNVNAGNGNSNALLSTSTHSAMRLGSQQKNPSEANSQFSRRGQSKSLLMNGSVKMMTNNGDQQSQNEMMNSQWANHNRGPPLVIGGSMMSDGASVISSHTRRSPHQTLADQIYSRSLAEDTQSVVSCRTLDPPGADSQHLTEYLSEQYSDDDSSYDTFGDDQESYVELCDEDEDEFSVRSDPPNAITSSKSEVYEDSEDSEDSGNSDIEETMYSDESSCPTSTRRPKQVKVKKSSSKSERTAGFEDKSVMSLIDKLKAYELDQHR</sequence>
<evidence type="ECO:0000256" key="1">
    <source>
        <dbReference type="SAM" id="MobiDB-lite"/>
    </source>
</evidence>
<feature type="region of interest" description="Disordered" evidence="1">
    <location>
        <begin position="421"/>
        <end position="445"/>
    </location>
</feature>
<feature type="region of interest" description="Disordered" evidence="1">
    <location>
        <begin position="223"/>
        <end position="260"/>
    </location>
</feature>
<proteinExistence type="predicted"/>
<feature type="compositionally biased region" description="Basic and acidic residues" evidence="1">
    <location>
        <begin position="694"/>
        <end position="705"/>
    </location>
</feature>
<dbReference type="InParanoid" id="A0A1E7FE51"/>
<protein>
    <submittedName>
        <fullName evidence="2">Uncharacterized protein</fullName>
    </submittedName>
</protein>
<feature type="compositionally biased region" description="Basic and acidic residues" evidence="1">
    <location>
        <begin position="151"/>
        <end position="161"/>
    </location>
</feature>
<feature type="compositionally biased region" description="Basic residues" evidence="1">
    <location>
        <begin position="682"/>
        <end position="693"/>
    </location>
</feature>
<feature type="compositionally biased region" description="Low complexity" evidence="1">
    <location>
        <begin position="130"/>
        <end position="139"/>
    </location>
</feature>
<dbReference type="Proteomes" id="UP000095751">
    <property type="component" value="Unassembled WGS sequence"/>
</dbReference>
<gene>
    <name evidence="2" type="ORF">FRACYDRAFT_239054</name>
</gene>
<keyword evidence="3" id="KW-1185">Reference proteome</keyword>
<feature type="compositionally biased region" description="Acidic residues" evidence="1">
    <location>
        <begin position="165"/>
        <end position="183"/>
    </location>
</feature>
<evidence type="ECO:0000313" key="3">
    <source>
        <dbReference type="Proteomes" id="UP000095751"/>
    </source>
</evidence>
<feature type="region of interest" description="Disordered" evidence="1">
    <location>
        <begin position="278"/>
        <end position="319"/>
    </location>
</feature>
<feature type="region of interest" description="Disordered" evidence="1">
    <location>
        <begin position="1"/>
        <end position="206"/>
    </location>
</feature>
<dbReference type="EMBL" id="KV784358">
    <property type="protein sequence ID" value="OEU16462.1"/>
    <property type="molecule type" value="Genomic_DNA"/>
</dbReference>
<dbReference type="KEGG" id="fcy:FRACYDRAFT_239054"/>
<feature type="compositionally biased region" description="Basic residues" evidence="1">
    <location>
        <begin position="60"/>
        <end position="76"/>
    </location>
</feature>
<feature type="compositionally biased region" description="Acidic residues" evidence="1">
    <location>
        <begin position="652"/>
        <end position="671"/>
    </location>
</feature>
<accession>A0A1E7FE51</accession>
<feature type="compositionally biased region" description="Polar residues" evidence="1">
    <location>
        <begin position="672"/>
        <end position="681"/>
    </location>
</feature>
<feature type="region of interest" description="Disordered" evidence="1">
    <location>
        <begin position="481"/>
        <end position="501"/>
    </location>
</feature>
<feature type="compositionally biased region" description="Basic residues" evidence="1">
    <location>
        <begin position="88"/>
        <end position="104"/>
    </location>
</feature>
<feature type="compositionally biased region" description="Polar residues" evidence="1">
    <location>
        <begin position="300"/>
        <end position="315"/>
    </location>
</feature>
<feature type="compositionally biased region" description="Polar residues" evidence="1">
    <location>
        <begin position="193"/>
        <end position="205"/>
    </location>
</feature>
<feature type="compositionally biased region" description="Polar residues" evidence="1">
    <location>
        <begin position="421"/>
        <end position="442"/>
    </location>
</feature>
<evidence type="ECO:0000313" key="2">
    <source>
        <dbReference type="EMBL" id="OEU16462.1"/>
    </source>
</evidence>
<organism evidence="2 3">
    <name type="scientific">Fragilariopsis cylindrus CCMP1102</name>
    <dbReference type="NCBI Taxonomy" id="635003"/>
    <lineage>
        <taxon>Eukaryota</taxon>
        <taxon>Sar</taxon>
        <taxon>Stramenopiles</taxon>
        <taxon>Ochrophyta</taxon>
        <taxon>Bacillariophyta</taxon>
        <taxon>Bacillariophyceae</taxon>
        <taxon>Bacillariophycidae</taxon>
        <taxon>Bacillariales</taxon>
        <taxon>Bacillariaceae</taxon>
        <taxon>Fragilariopsis</taxon>
    </lineage>
</organism>
<name>A0A1E7FE51_9STRA</name>
<feature type="region of interest" description="Disordered" evidence="1">
    <location>
        <begin position="628"/>
        <end position="705"/>
    </location>
</feature>
<reference evidence="2 3" key="1">
    <citation type="submission" date="2016-09" db="EMBL/GenBank/DDBJ databases">
        <title>Extensive genetic diversity and differential bi-allelic expression allows diatom success in the polar Southern Ocean.</title>
        <authorList>
            <consortium name="DOE Joint Genome Institute"/>
            <person name="Mock T."/>
            <person name="Otillar R.P."/>
            <person name="Strauss J."/>
            <person name="Dupont C."/>
            <person name="Frickenhaus S."/>
            <person name="Maumus F."/>
            <person name="Mcmullan M."/>
            <person name="Sanges R."/>
            <person name="Schmutz J."/>
            <person name="Toseland A."/>
            <person name="Valas R."/>
            <person name="Veluchamy A."/>
            <person name="Ward B.J."/>
            <person name="Allen A."/>
            <person name="Barry K."/>
            <person name="Falciatore A."/>
            <person name="Ferrante M."/>
            <person name="Fortunato A.E."/>
            <person name="Gloeckner G."/>
            <person name="Gruber A."/>
            <person name="Hipkin R."/>
            <person name="Janech M."/>
            <person name="Kroth P."/>
            <person name="Leese F."/>
            <person name="Lindquist E."/>
            <person name="Lyon B.R."/>
            <person name="Martin J."/>
            <person name="Mayer C."/>
            <person name="Parker M."/>
            <person name="Quesneville H."/>
            <person name="Raymond J."/>
            <person name="Uhlig C."/>
            <person name="Valentin K.U."/>
            <person name="Worden A.Z."/>
            <person name="Armbrust E.V."/>
            <person name="Bowler C."/>
            <person name="Green B."/>
            <person name="Moulton V."/>
            <person name="Van Oosterhout C."/>
            <person name="Grigoriev I."/>
        </authorList>
    </citation>
    <scope>NUCLEOTIDE SEQUENCE [LARGE SCALE GENOMIC DNA]</scope>
    <source>
        <strain evidence="2 3">CCMP1102</strain>
    </source>
</reference>
<dbReference type="AlphaFoldDB" id="A0A1E7FE51"/>
<feature type="compositionally biased region" description="Basic and acidic residues" evidence="1">
    <location>
        <begin position="16"/>
        <end position="59"/>
    </location>
</feature>